<name>A0A6G1HWN3_9PEZI</name>
<keyword evidence="3" id="KW-1185">Reference proteome</keyword>
<proteinExistence type="predicted"/>
<evidence type="ECO:0000313" key="2">
    <source>
        <dbReference type="EMBL" id="KAF2400276.1"/>
    </source>
</evidence>
<accession>A0A6G1HWN3</accession>
<feature type="region of interest" description="Disordered" evidence="1">
    <location>
        <begin position="53"/>
        <end position="110"/>
    </location>
</feature>
<dbReference type="Proteomes" id="UP000799640">
    <property type="component" value="Unassembled WGS sequence"/>
</dbReference>
<dbReference type="EMBL" id="ML996695">
    <property type="protein sequence ID" value="KAF2400276.1"/>
    <property type="molecule type" value="Genomic_DNA"/>
</dbReference>
<feature type="compositionally biased region" description="Low complexity" evidence="1">
    <location>
        <begin position="55"/>
        <end position="65"/>
    </location>
</feature>
<evidence type="ECO:0000313" key="3">
    <source>
        <dbReference type="Proteomes" id="UP000799640"/>
    </source>
</evidence>
<dbReference type="AlphaFoldDB" id="A0A6G1HWN3"/>
<sequence>MRTFEIGLVATFKGRCEAGHLLPIVQSVISGCLVTSGWQFISPEYCRLWPKHSSVRSSGKSSVTSEQNFGSPTISKRSTFSRSYPRGVRNKNSVLHKSSARWRSVEQHYE</sequence>
<evidence type="ECO:0000256" key="1">
    <source>
        <dbReference type="SAM" id="MobiDB-lite"/>
    </source>
</evidence>
<reference evidence="2" key="1">
    <citation type="journal article" date="2020" name="Stud. Mycol.">
        <title>101 Dothideomycetes genomes: a test case for predicting lifestyles and emergence of pathogens.</title>
        <authorList>
            <person name="Haridas S."/>
            <person name="Albert R."/>
            <person name="Binder M."/>
            <person name="Bloem J."/>
            <person name="Labutti K."/>
            <person name="Salamov A."/>
            <person name="Andreopoulos B."/>
            <person name="Baker S."/>
            <person name="Barry K."/>
            <person name="Bills G."/>
            <person name="Bluhm B."/>
            <person name="Cannon C."/>
            <person name="Castanera R."/>
            <person name="Culley D."/>
            <person name="Daum C."/>
            <person name="Ezra D."/>
            <person name="Gonzalez J."/>
            <person name="Henrissat B."/>
            <person name="Kuo A."/>
            <person name="Liang C."/>
            <person name="Lipzen A."/>
            <person name="Lutzoni F."/>
            <person name="Magnuson J."/>
            <person name="Mondo S."/>
            <person name="Nolan M."/>
            <person name="Ohm R."/>
            <person name="Pangilinan J."/>
            <person name="Park H.-J."/>
            <person name="Ramirez L."/>
            <person name="Alfaro M."/>
            <person name="Sun H."/>
            <person name="Tritt A."/>
            <person name="Yoshinaga Y."/>
            <person name="Zwiers L.-H."/>
            <person name="Turgeon B."/>
            <person name="Goodwin S."/>
            <person name="Spatafora J."/>
            <person name="Crous P."/>
            <person name="Grigoriev I."/>
        </authorList>
    </citation>
    <scope>NUCLEOTIDE SEQUENCE</scope>
    <source>
        <strain evidence="2">CBS 262.69</strain>
    </source>
</reference>
<dbReference type="PROSITE" id="PS51257">
    <property type="entry name" value="PROKAR_LIPOPROTEIN"/>
    <property type="match status" value="1"/>
</dbReference>
<feature type="compositionally biased region" description="Polar residues" evidence="1">
    <location>
        <begin position="66"/>
        <end position="82"/>
    </location>
</feature>
<gene>
    <name evidence="2" type="ORF">EJ06DRAFT_424108</name>
</gene>
<organism evidence="2 3">
    <name type="scientific">Trichodelitschia bisporula</name>
    <dbReference type="NCBI Taxonomy" id="703511"/>
    <lineage>
        <taxon>Eukaryota</taxon>
        <taxon>Fungi</taxon>
        <taxon>Dikarya</taxon>
        <taxon>Ascomycota</taxon>
        <taxon>Pezizomycotina</taxon>
        <taxon>Dothideomycetes</taxon>
        <taxon>Dothideomycetes incertae sedis</taxon>
        <taxon>Phaeotrichales</taxon>
        <taxon>Phaeotrichaceae</taxon>
        <taxon>Trichodelitschia</taxon>
    </lineage>
</organism>
<protein>
    <submittedName>
        <fullName evidence="2">Uncharacterized protein</fullName>
    </submittedName>
</protein>